<reference evidence="3" key="1">
    <citation type="submission" date="2021-02" db="EMBL/GenBank/DDBJ databases">
        <authorList>
            <person name="Nowell W R."/>
        </authorList>
    </citation>
    <scope>NUCLEOTIDE SEQUENCE</scope>
</reference>
<sequence length="33" mass="3735">MQSSLEARQDHIDSEHVTKTEELAFSSSSVNDR</sequence>
<dbReference type="Proteomes" id="UP000681720">
    <property type="component" value="Unassembled WGS sequence"/>
</dbReference>
<accession>A0A8S3D686</accession>
<dbReference type="AlphaFoldDB" id="A0A8S3D686"/>
<comment type="caution">
    <text evidence="3">The sequence shown here is derived from an EMBL/GenBank/DDBJ whole genome shotgun (WGS) entry which is preliminary data.</text>
</comment>
<evidence type="ECO:0000256" key="1">
    <source>
        <dbReference type="SAM" id="MobiDB-lite"/>
    </source>
</evidence>
<proteinExistence type="predicted"/>
<dbReference type="EMBL" id="CAJOBJ010196888">
    <property type="protein sequence ID" value="CAF4971544.1"/>
    <property type="molecule type" value="Genomic_DNA"/>
</dbReference>
<organism evidence="3 4">
    <name type="scientific">Rotaria magnacalcarata</name>
    <dbReference type="NCBI Taxonomy" id="392030"/>
    <lineage>
        <taxon>Eukaryota</taxon>
        <taxon>Metazoa</taxon>
        <taxon>Spiralia</taxon>
        <taxon>Gnathifera</taxon>
        <taxon>Rotifera</taxon>
        <taxon>Eurotatoria</taxon>
        <taxon>Bdelloidea</taxon>
        <taxon>Philodinida</taxon>
        <taxon>Philodinidae</taxon>
        <taxon>Rotaria</taxon>
    </lineage>
</organism>
<feature type="compositionally biased region" description="Basic and acidic residues" evidence="1">
    <location>
        <begin position="7"/>
        <end position="22"/>
    </location>
</feature>
<evidence type="ECO:0000313" key="4">
    <source>
        <dbReference type="Proteomes" id="UP000681720"/>
    </source>
</evidence>
<dbReference type="Proteomes" id="UP000681967">
    <property type="component" value="Unassembled WGS sequence"/>
</dbReference>
<feature type="non-terminal residue" evidence="3">
    <location>
        <position position="1"/>
    </location>
</feature>
<evidence type="ECO:0000313" key="3">
    <source>
        <dbReference type="EMBL" id="CAF4971544.1"/>
    </source>
</evidence>
<feature type="region of interest" description="Disordered" evidence="1">
    <location>
        <begin position="1"/>
        <end position="33"/>
    </location>
</feature>
<evidence type="ECO:0000313" key="2">
    <source>
        <dbReference type="EMBL" id="CAF4712786.1"/>
    </source>
</evidence>
<protein>
    <submittedName>
        <fullName evidence="3">Uncharacterized protein</fullName>
    </submittedName>
</protein>
<dbReference type="EMBL" id="CAJOBH010121312">
    <property type="protein sequence ID" value="CAF4712786.1"/>
    <property type="molecule type" value="Genomic_DNA"/>
</dbReference>
<gene>
    <name evidence="2" type="ORF">BYL167_LOCUS44550</name>
    <name evidence="3" type="ORF">GIL414_LOCUS55447</name>
</gene>
<name>A0A8S3D686_9BILA</name>